<reference evidence="1" key="1">
    <citation type="journal article" date="2021" name="Sci. Adv.">
        <title>The American lobster genome reveals insights on longevity, neural, and immune adaptations.</title>
        <authorList>
            <person name="Polinski J.M."/>
            <person name="Zimin A.V."/>
            <person name="Clark K.F."/>
            <person name="Kohn A.B."/>
            <person name="Sadowski N."/>
            <person name="Timp W."/>
            <person name="Ptitsyn A."/>
            <person name="Khanna P."/>
            <person name="Romanova D.Y."/>
            <person name="Williams P."/>
            <person name="Greenwood S.J."/>
            <person name="Moroz L.L."/>
            <person name="Walt D.R."/>
            <person name="Bodnar A.G."/>
        </authorList>
    </citation>
    <scope>NUCLEOTIDE SEQUENCE</scope>
    <source>
        <strain evidence="1">GMGI-L3</strain>
    </source>
</reference>
<proteinExistence type="predicted"/>
<name>A0A8J5JXF5_HOMAM</name>
<sequence length="81" mass="9529">MFGPLLYNISLYFGYIDFWFNRIACDCDILWFLSEPSLDDHLIYGRCKNGTFISNIDVDELEAECQVDHQDYPDEFYPSLG</sequence>
<evidence type="ECO:0000313" key="1">
    <source>
        <dbReference type="EMBL" id="KAG7166215.1"/>
    </source>
</evidence>
<dbReference type="AlphaFoldDB" id="A0A8J5JXF5"/>
<evidence type="ECO:0000313" key="2">
    <source>
        <dbReference type="Proteomes" id="UP000747542"/>
    </source>
</evidence>
<organism evidence="1 2">
    <name type="scientific">Homarus americanus</name>
    <name type="common">American lobster</name>
    <dbReference type="NCBI Taxonomy" id="6706"/>
    <lineage>
        <taxon>Eukaryota</taxon>
        <taxon>Metazoa</taxon>
        <taxon>Ecdysozoa</taxon>
        <taxon>Arthropoda</taxon>
        <taxon>Crustacea</taxon>
        <taxon>Multicrustacea</taxon>
        <taxon>Malacostraca</taxon>
        <taxon>Eumalacostraca</taxon>
        <taxon>Eucarida</taxon>
        <taxon>Decapoda</taxon>
        <taxon>Pleocyemata</taxon>
        <taxon>Astacidea</taxon>
        <taxon>Nephropoidea</taxon>
        <taxon>Nephropidae</taxon>
        <taxon>Homarus</taxon>
    </lineage>
</organism>
<comment type="caution">
    <text evidence="1">The sequence shown here is derived from an EMBL/GenBank/DDBJ whole genome shotgun (WGS) entry which is preliminary data.</text>
</comment>
<dbReference type="Proteomes" id="UP000747542">
    <property type="component" value="Unassembled WGS sequence"/>
</dbReference>
<gene>
    <name evidence="1" type="primary">Lrrc15-L2</name>
    <name evidence="1" type="ORF">Hamer_G011037</name>
</gene>
<accession>A0A8J5JXF5</accession>
<dbReference type="EMBL" id="JAHLQT010022636">
    <property type="protein sequence ID" value="KAG7166215.1"/>
    <property type="molecule type" value="Genomic_DNA"/>
</dbReference>
<protein>
    <submittedName>
        <fullName evidence="1">Putative Leucine-rich repeat-containing protein 15-like 2</fullName>
    </submittedName>
</protein>
<keyword evidence="2" id="KW-1185">Reference proteome</keyword>